<reference evidence="1 2" key="1">
    <citation type="journal article" date="2019" name="Sci. Rep.">
        <title>Orb-weaving spider Araneus ventricosus genome elucidates the spidroin gene catalogue.</title>
        <authorList>
            <person name="Kono N."/>
            <person name="Nakamura H."/>
            <person name="Ohtoshi R."/>
            <person name="Moran D.A.P."/>
            <person name="Shinohara A."/>
            <person name="Yoshida Y."/>
            <person name="Fujiwara M."/>
            <person name="Mori M."/>
            <person name="Tomita M."/>
            <person name="Arakawa K."/>
        </authorList>
    </citation>
    <scope>NUCLEOTIDE SEQUENCE [LARGE SCALE GENOMIC DNA]</scope>
</reference>
<dbReference type="AlphaFoldDB" id="A0A4Y2CTL7"/>
<accession>A0A4Y2CTL7</accession>
<dbReference type="EMBL" id="BGPR01000238">
    <property type="protein sequence ID" value="GBM07137.1"/>
    <property type="molecule type" value="Genomic_DNA"/>
</dbReference>
<dbReference type="Proteomes" id="UP000499080">
    <property type="component" value="Unassembled WGS sequence"/>
</dbReference>
<organism evidence="1 2">
    <name type="scientific">Araneus ventricosus</name>
    <name type="common">Orbweaver spider</name>
    <name type="synonym">Epeira ventricosa</name>
    <dbReference type="NCBI Taxonomy" id="182803"/>
    <lineage>
        <taxon>Eukaryota</taxon>
        <taxon>Metazoa</taxon>
        <taxon>Ecdysozoa</taxon>
        <taxon>Arthropoda</taxon>
        <taxon>Chelicerata</taxon>
        <taxon>Arachnida</taxon>
        <taxon>Araneae</taxon>
        <taxon>Araneomorphae</taxon>
        <taxon>Entelegynae</taxon>
        <taxon>Araneoidea</taxon>
        <taxon>Araneidae</taxon>
        <taxon>Araneus</taxon>
    </lineage>
</organism>
<proteinExistence type="predicted"/>
<name>A0A4Y2CTL7_ARAVE</name>
<gene>
    <name evidence="1" type="ORF">AVEN_177096_1</name>
</gene>
<protein>
    <submittedName>
        <fullName evidence="1">Uncharacterized protein</fullName>
    </submittedName>
</protein>
<evidence type="ECO:0000313" key="2">
    <source>
        <dbReference type="Proteomes" id="UP000499080"/>
    </source>
</evidence>
<keyword evidence="2" id="KW-1185">Reference proteome</keyword>
<sequence>MVEEETRKSKSSIIFSLLVPIFDKYLLNKCQDSFIKLRKKEGPYLTFLSLFMNKNALCSLRGLNNNAGEMKTVVPEFVTTLALSMCSFEGFSDGVFFKSILILLRKQMFWMPNLKRQACEE</sequence>
<comment type="caution">
    <text evidence="1">The sequence shown here is derived from an EMBL/GenBank/DDBJ whole genome shotgun (WGS) entry which is preliminary data.</text>
</comment>
<evidence type="ECO:0000313" key="1">
    <source>
        <dbReference type="EMBL" id="GBM07137.1"/>
    </source>
</evidence>